<dbReference type="NCBIfam" id="NF037995">
    <property type="entry name" value="TRAP_S1"/>
    <property type="match status" value="1"/>
</dbReference>
<name>A0A560FT73_9PROT</name>
<organism evidence="5 6">
    <name type="scientific">Nitrospirillum amazonense</name>
    <dbReference type="NCBI Taxonomy" id="28077"/>
    <lineage>
        <taxon>Bacteria</taxon>
        <taxon>Pseudomonadati</taxon>
        <taxon>Pseudomonadota</taxon>
        <taxon>Alphaproteobacteria</taxon>
        <taxon>Rhodospirillales</taxon>
        <taxon>Azospirillaceae</taxon>
        <taxon>Nitrospirillum</taxon>
    </lineage>
</organism>
<evidence type="ECO:0000313" key="6">
    <source>
        <dbReference type="Proteomes" id="UP000319859"/>
    </source>
</evidence>
<dbReference type="AlphaFoldDB" id="A0A560FT73"/>
<dbReference type="GO" id="GO:0055085">
    <property type="term" value="P:transmembrane transport"/>
    <property type="evidence" value="ECO:0007669"/>
    <property type="project" value="InterPro"/>
</dbReference>
<dbReference type="InterPro" id="IPR038404">
    <property type="entry name" value="TRAP_DctP_sf"/>
</dbReference>
<feature type="region of interest" description="Disordered" evidence="4">
    <location>
        <begin position="1"/>
        <end position="22"/>
    </location>
</feature>
<evidence type="ECO:0000256" key="1">
    <source>
        <dbReference type="ARBA" id="ARBA00009023"/>
    </source>
</evidence>
<dbReference type="Gene3D" id="3.40.190.170">
    <property type="entry name" value="Bacterial extracellular solute-binding protein, family 7"/>
    <property type="match status" value="1"/>
</dbReference>
<protein>
    <submittedName>
        <fullName evidence="5">TRAP-type C4-dicarboxylate transport system substrate-binding protein</fullName>
    </submittedName>
</protein>
<dbReference type="Pfam" id="PF03480">
    <property type="entry name" value="DctP"/>
    <property type="match status" value="1"/>
</dbReference>
<keyword evidence="3" id="KW-0732">Signal</keyword>
<proteinExistence type="inferred from homology"/>
<feature type="compositionally biased region" description="Low complexity" evidence="4">
    <location>
        <begin position="1"/>
        <end position="20"/>
    </location>
</feature>
<dbReference type="GO" id="GO:0015740">
    <property type="term" value="P:C4-dicarboxylate transport"/>
    <property type="evidence" value="ECO:0007669"/>
    <property type="project" value="TreeGrafter"/>
</dbReference>
<dbReference type="InterPro" id="IPR018389">
    <property type="entry name" value="DctP_fam"/>
</dbReference>
<dbReference type="PANTHER" id="PTHR33376:SF7">
    <property type="entry name" value="C4-DICARBOXYLATE-BINDING PROTEIN DCTB"/>
    <property type="match status" value="1"/>
</dbReference>
<evidence type="ECO:0000313" key="5">
    <source>
        <dbReference type="EMBL" id="TWB24813.1"/>
    </source>
</evidence>
<reference evidence="5 6" key="1">
    <citation type="submission" date="2019-06" db="EMBL/GenBank/DDBJ databases">
        <title>Genomic Encyclopedia of Type Strains, Phase IV (KMG-V): Genome sequencing to study the core and pangenomes of soil and plant-associated prokaryotes.</title>
        <authorList>
            <person name="Whitman W."/>
        </authorList>
    </citation>
    <scope>NUCLEOTIDE SEQUENCE [LARGE SCALE GENOMIC DNA]</scope>
    <source>
        <strain evidence="5 6">BR 11880</strain>
    </source>
</reference>
<sequence length="373" mass="40015">MPTDQTSTDQTSTDQTSTDQRSNIALSRRALLGGMAASPVALTLGGTVLSAGGLLPTLAQAQTTLKISHQFPGGTLTEGDFRDRLCRKFAAQVEAETKGALKFEVYPASSLMKTVAQLQALRKGALDFTLYPMPYGGGEVPEMNLGLMPCLVTTYEQGLAWKKKPIGEALTKALEAKGVKILTWVWQAGGVAARGTPVLHPADVKGIKIRGGSREMDMMFKAAGAAVSSIPSNEIYAGMQTGNLDAAVTSSTSLISFKLEEQSKSLTAARQKSFWYMLEPLMMSKIVFDGLPAAQQKALLTVGESLEPFGLEEARKDDQRVAEIYAKAGLKVVDMDDKVMGEWRAIARDTAWKDFADRSAEAAALLKLAEDVA</sequence>
<dbReference type="PROSITE" id="PS51318">
    <property type="entry name" value="TAT"/>
    <property type="match status" value="1"/>
</dbReference>
<evidence type="ECO:0000256" key="3">
    <source>
        <dbReference type="ARBA" id="ARBA00022729"/>
    </source>
</evidence>
<gene>
    <name evidence="5" type="ORF">FBZ89_101439</name>
</gene>
<evidence type="ECO:0000256" key="2">
    <source>
        <dbReference type="ARBA" id="ARBA00022448"/>
    </source>
</evidence>
<dbReference type="Proteomes" id="UP000319859">
    <property type="component" value="Unassembled WGS sequence"/>
</dbReference>
<dbReference type="PANTHER" id="PTHR33376">
    <property type="match status" value="1"/>
</dbReference>
<comment type="similarity">
    <text evidence="1">Belongs to the bacterial solute-binding protein 7 family.</text>
</comment>
<comment type="caution">
    <text evidence="5">The sequence shown here is derived from an EMBL/GenBank/DDBJ whole genome shotgun (WGS) entry which is preliminary data.</text>
</comment>
<dbReference type="RefSeq" id="WP_246171990.1">
    <property type="nucleotide sequence ID" value="NZ_VITN01000001.1"/>
</dbReference>
<keyword evidence="2" id="KW-0813">Transport</keyword>
<dbReference type="EMBL" id="VITN01000001">
    <property type="protein sequence ID" value="TWB24813.1"/>
    <property type="molecule type" value="Genomic_DNA"/>
</dbReference>
<evidence type="ECO:0000256" key="4">
    <source>
        <dbReference type="SAM" id="MobiDB-lite"/>
    </source>
</evidence>
<dbReference type="InterPro" id="IPR006311">
    <property type="entry name" value="TAT_signal"/>
</dbReference>
<accession>A0A560FT73</accession>